<name>A0A370CG49_9COXI</name>
<evidence type="ECO:0000313" key="2">
    <source>
        <dbReference type="Proteomes" id="UP000226429"/>
    </source>
</evidence>
<evidence type="ECO:0000313" key="1">
    <source>
        <dbReference type="EMBL" id="RDH40038.1"/>
    </source>
</evidence>
<gene>
    <name evidence="1" type="ORF">CFE62_005775</name>
</gene>
<sequence length="142" mass="16395">MQDSEKLRKILAEARILENRIREAIPTFNSDLGVLKKLKQEISQFITSNQASGHFDYIENQTTTSDILLTAVIKQFTEVKKLIDPKPHNTHFFRPSPRYNLTQEEEKKLTSYLQAIREELNKFFNKNSDNEKLAIKSAAPSA</sequence>
<keyword evidence="2" id="KW-1185">Reference proteome</keyword>
<dbReference type="Proteomes" id="UP000226429">
    <property type="component" value="Unassembled WGS sequence"/>
</dbReference>
<dbReference type="EMBL" id="NMOS02000018">
    <property type="protein sequence ID" value="RDH40038.1"/>
    <property type="molecule type" value="Genomic_DNA"/>
</dbReference>
<protein>
    <submittedName>
        <fullName evidence="1">Uncharacterized protein</fullName>
    </submittedName>
</protein>
<accession>A0A370CG49</accession>
<proteinExistence type="predicted"/>
<comment type="caution">
    <text evidence="1">The sequence shown here is derived from an EMBL/GenBank/DDBJ whole genome shotgun (WGS) entry which is preliminary data.</text>
</comment>
<reference evidence="1 2" key="1">
    <citation type="journal article" date="2017" name="Int. J. Syst. Evol. Microbiol.">
        <title>Aquarickettsiella crustaci n. gen. n. sp. (Gammaproteobacteria: Legionellales: Coxiellaceae); a bacterial pathogen of the freshwater crustacean: Gammarus fossarum (Malacostraca: Amphipoda).</title>
        <authorList>
            <person name="Bojko J."/>
            <person name="Dunn A.M."/>
            <person name="Stebbing P.D."/>
            <person name="Van Aerle R."/>
            <person name="Bacela-Spychalska K."/>
            <person name="Bean T.P."/>
            <person name="Stentiford G.D."/>
        </authorList>
    </citation>
    <scope>NUCLEOTIDE SEQUENCE [LARGE SCALE GENOMIC DNA]</scope>
    <source>
        <strain evidence="1">RA15029</strain>
    </source>
</reference>
<reference evidence="1 2" key="2">
    <citation type="journal article" date="2018" name="J. Invertebr. Pathol.">
        <title>'Candidatus Aquirickettsiella gammari' (Gammaproteobacteria: Legionellales: Coxiellaceae): A bacterial pathogen of the freshwater crustacean Gammarus fossarum (Malacostraca: Amphipoda).</title>
        <authorList>
            <person name="Bojko J."/>
            <person name="Dunn A.M."/>
            <person name="Stebbing P.D."/>
            <person name="van Aerle R."/>
            <person name="Bacela-Spychalska K."/>
            <person name="Bean T.P."/>
            <person name="Urrutia A."/>
            <person name="Stentiford G.D."/>
        </authorList>
    </citation>
    <scope>NUCLEOTIDE SEQUENCE [LARGE SCALE GENOMIC DNA]</scope>
    <source>
        <strain evidence="1">RA15029</strain>
    </source>
</reference>
<organism evidence="1 2">
    <name type="scientific">Candidatus Aquirickettsiella gammari</name>
    <dbReference type="NCBI Taxonomy" id="2016198"/>
    <lineage>
        <taxon>Bacteria</taxon>
        <taxon>Pseudomonadati</taxon>
        <taxon>Pseudomonadota</taxon>
        <taxon>Gammaproteobacteria</taxon>
        <taxon>Legionellales</taxon>
        <taxon>Coxiellaceae</taxon>
        <taxon>Candidatus Aquirickettsiella</taxon>
    </lineage>
</organism>
<dbReference type="AlphaFoldDB" id="A0A370CG49"/>